<proteinExistence type="predicted"/>
<comment type="caution">
    <text evidence="2">The sequence shown here is derived from an EMBL/GenBank/DDBJ whole genome shotgun (WGS) entry which is preliminary data.</text>
</comment>
<feature type="compositionally biased region" description="Basic and acidic residues" evidence="1">
    <location>
        <begin position="60"/>
        <end position="70"/>
    </location>
</feature>
<feature type="non-terminal residue" evidence="2">
    <location>
        <position position="1"/>
    </location>
</feature>
<dbReference type="EMBL" id="RWGY01000013">
    <property type="protein sequence ID" value="TVU24543.1"/>
    <property type="molecule type" value="Genomic_DNA"/>
</dbReference>
<organism evidence="2 3">
    <name type="scientific">Eragrostis curvula</name>
    <name type="common">weeping love grass</name>
    <dbReference type="NCBI Taxonomy" id="38414"/>
    <lineage>
        <taxon>Eukaryota</taxon>
        <taxon>Viridiplantae</taxon>
        <taxon>Streptophyta</taxon>
        <taxon>Embryophyta</taxon>
        <taxon>Tracheophyta</taxon>
        <taxon>Spermatophyta</taxon>
        <taxon>Magnoliopsida</taxon>
        <taxon>Liliopsida</taxon>
        <taxon>Poales</taxon>
        <taxon>Poaceae</taxon>
        <taxon>PACMAD clade</taxon>
        <taxon>Chloridoideae</taxon>
        <taxon>Eragrostideae</taxon>
        <taxon>Eragrostidinae</taxon>
        <taxon>Eragrostis</taxon>
    </lineage>
</organism>
<evidence type="ECO:0000256" key="1">
    <source>
        <dbReference type="SAM" id="MobiDB-lite"/>
    </source>
</evidence>
<protein>
    <submittedName>
        <fullName evidence="2">Uncharacterized protein</fullName>
    </submittedName>
</protein>
<feature type="region of interest" description="Disordered" evidence="1">
    <location>
        <begin position="49"/>
        <end position="120"/>
    </location>
</feature>
<name>A0A5J9UL64_9POAL</name>
<evidence type="ECO:0000313" key="3">
    <source>
        <dbReference type="Proteomes" id="UP000324897"/>
    </source>
</evidence>
<dbReference type="Proteomes" id="UP000324897">
    <property type="component" value="Chromosome 2"/>
</dbReference>
<feature type="region of interest" description="Disordered" evidence="1">
    <location>
        <begin position="11"/>
        <end position="37"/>
    </location>
</feature>
<dbReference type="Gramene" id="TVU24543">
    <property type="protein sequence ID" value="TVU24543"/>
    <property type="gene ID" value="EJB05_26987"/>
</dbReference>
<keyword evidence="3" id="KW-1185">Reference proteome</keyword>
<dbReference type="AlphaFoldDB" id="A0A5J9UL64"/>
<evidence type="ECO:0000313" key="2">
    <source>
        <dbReference type="EMBL" id="TVU24543.1"/>
    </source>
</evidence>
<accession>A0A5J9UL64</accession>
<sequence length="120" mass="13640">MILNDICFSGHEPKKESFAPCSDLSNHSTPSPGIAGNLSKNLFVRLRGPEKRASLQPEGNDDKRRGLREANRRHRQPSRVSPEPERFHQPLEGFDPSHQDLRSPNRIEGVPHTNSREDNR</sequence>
<reference evidence="2 3" key="1">
    <citation type="journal article" date="2019" name="Sci. Rep.">
        <title>A high-quality genome of Eragrostis curvula grass provides insights into Poaceae evolution and supports new strategies to enhance forage quality.</title>
        <authorList>
            <person name="Carballo J."/>
            <person name="Santos B.A.C.M."/>
            <person name="Zappacosta D."/>
            <person name="Garbus I."/>
            <person name="Selva J.P."/>
            <person name="Gallo C.A."/>
            <person name="Diaz A."/>
            <person name="Albertini E."/>
            <person name="Caccamo M."/>
            <person name="Echenique V."/>
        </authorList>
    </citation>
    <scope>NUCLEOTIDE SEQUENCE [LARGE SCALE GENOMIC DNA]</scope>
    <source>
        <strain evidence="3">cv. Victoria</strain>
        <tissue evidence="2">Leaf</tissue>
    </source>
</reference>
<gene>
    <name evidence="2" type="ORF">EJB05_26987</name>
</gene>
<feature type="compositionally biased region" description="Basic and acidic residues" evidence="1">
    <location>
        <begin position="82"/>
        <end position="105"/>
    </location>
</feature>